<keyword evidence="6" id="KW-1185">Reference proteome</keyword>
<dbReference type="InterPro" id="IPR019887">
    <property type="entry name" value="Tscrpt_reg_AsnC/Lrp_C"/>
</dbReference>
<dbReference type="InterPro" id="IPR019888">
    <property type="entry name" value="Tscrpt_reg_AsnC-like"/>
</dbReference>
<dbReference type="GO" id="GO:0005829">
    <property type="term" value="C:cytosol"/>
    <property type="evidence" value="ECO:0007669"/>
    <property type="project" value="TreeGrafter"/>
</dbReference>
<sequence>MIILDSLDRQLIALLRADGRAPVSRLATALKVSRATVQARLDRLLQSGAILGFTVRAEEQGGREGVRAITMIEVAGASTSAVIRALRGLREITALHTTNGAWDLVAEIHAESLSDLDRILRELRTVNGVLNSETSILLRSVQ</sequence>
<keyword evidence="3" id="KW-0804">Transcription</keyword>
<name>A0A518RFH0_9SPHN</name>
<dbReference type="InterPro" id="IPR036388">
    <property type="entry name" value="WH-like_DNA-bd_sf"/>
</dbReference>
<protein>
    <submittedName>
        <fullName evidence="5">Lrp/AsnC family transcriptional regulator</fullName>
    </submittedName>
</protein>
<dbReference type="InterPro" id="IPR000485">
    <property type="entry name" value="AsnC-type_HTH_dom"/>
</dbReference>
<dbReference type="PANTHER" id="PTHR30154:SF34">
    <property type="entry name" value="TRANSCRIPTIONAL REGULATOR AZLB"/>
    <property type="match status" value="1"/>
</dbReference>
<dbReference type="Pfam" id="PF13404">
    <property type="entry name" value="HTH_AsnC-type"/>
    <property type="match status" value="1"/>
</dbReference>
<dbReference type="SMART" id="SM00344">
    <property type="entry name" value="HTH_ASNC"/>
    <property type="match status" value="1"/>
</dbReference>
<dbReference type="RefSeq" id="WP_145846622.1">
    <property type="nucleotide sequence ID" value="NZ_CP042239.1"/>
</dbReference>
<organism evidence="5 6">
    <name type="scientific">Sphingomonas suaedae</name>
    <dbReference type="NCBI Taxonomy" id="2599297"/>
    <lineage>
        <taxon>Bacteria</taxon>
        <taxon>Pseudomonadati</taxon>
        <taxon>Pseudomonadota</taxon>
        <taxon>Alphaproteobacteria</taxon>
        <taxon>Sphingomonadales</taxon>
        <taxon>Sphingomonadaceae</taxon>
        <taxon>Sphingomonas</taxon>
    </lineage>
</organism>
<dbReference type="InterPro" id="IPR011008">
    <property type="entry name" value="Dimeric_a/b-barrel"/>
</dbReference>
<evidence type="ECO:0000256" key="2">
    <source>
        <dbReference type="ARBA" id="ARBA00023125"/>
    </source>
</evidence>
<dbReference type="GO" id="GO:0043565">
    <property type="term" value="F:sequence-specific DNA binding"/>
    <property type="evidence" value="ECO:0007669"/>
    <property type="project" value="InterPro"/>
</dbReference>
<dbReference type="EMBL" id="CP042239">
    <property type="protein sequence ID" value="QDX26200.1"/>
    <property type="molecule type" value="Genomic_DNA"/>
</dbReference>
<dbReference type="KEGG" id="ssua:FPZ54_09330"/>
<dbReference type="InterPro" id="IPR036390">
    <property type="entry name" value="WH_DNA-bd_sf"/>
</dbReference>
<evidence type="ECO:0000313" key="6">
    <source>
        <dbReference type="Proteomes" id="UP000318055"/>
    </source>
</evidence>
<keyword evidence="1" id="KW-0805">Transcription regulation</keyword>
<gene>
    <name evidence="5" type="ORF">FPZ54_09330</name>
</gene>
<dbReference type="GO" id="GO:0043200">
    <property type="term" value="P:response to amino acid"/>
    <property type="evidence" value="ECO:0007669"/>
    <property type="project" value="TreeGrafter"/>
</dbReference>
<dbReference type="SUPFAM" id="SSF46785">
    <property type="entry name" value="Winged helix' DNA-binding domain"/>
    <property type="match status" value="1"/>
</dbReference>
<dbReference type="PROSITE" id="PS50956">
    <property type="entry name" value="HTH_ASNC_2"/>
    <property type="match status" value="1"/>
</dbReference>
<evidence type="ECO:0000259" key="4">
    <source>
        <dbReference type="PROSITE" id="PS50956"/>
    </source>
</evidence>
<evidence type="ECO:0000256" key="3">
    <source>
        <dbReference type="ARBA" id="ARBA00023163"/>
    </source>
</evidence>
<dbReference type="SUPFAM" id="SSF54909">
    <property type="entry name" value="Dimeric alpha+beta barrel"/>
    <property type="match status" value="1"/>
</dbReference>
<reference evidence="5 6" key="1">
    <citation type="submission" date="2019-07" db="EMBL/GenBank/DDBJ databases">
        <title>Sphingomonas alkalisoli sp. nov., isolated from rhizosphere soil of Suaedae salsa.</title>
        <authorList>
            <person name="Zhang H."/>
            <person name="Xu L."/>
            <person name="Zhang J.-X."/>
            <person name="Sun J.-Q."/>
        </authorList>
    </citation>
    <scope>NUCLEOTIDE SEQUENCE [LARGE SCALE GENOMIC DNA]</scope>
    <source>
        <strain evidence="5 6">XS-10</strain>
    </source>
</reference>
<dbReference type="Gene3D" id="1.10.10.10">
    <property type="entry name" value="Winged helix-like DNA-binding domain superfamily/Winged helix DNA-binding domain"/>
    <property type="match status" value="1"/>
</dbReference>
<keyword evidence="2" id="KW-0238">DNA-binding</keyword>
<evidence type="ECO:0000256" key="1">
    <source>
        <dbReference type="ARBA" id="ARBA00023015"/>
    </source>
</evidence>
<evidence type="ECO:0000313" key="5">
    <source>
        <dbReference type="EMBL" id="QDX26200.1"/>
    </source>
</evidence>
<dbReference type="Pfam" id="PF01037">
    <property type="entry name" value="AsnC_trans_reg"/>
    <property type="match status" value="1"/>
</dbReference>
<accession>A0A518RFH0</accession>
<feature type="domain" description="HTH asnC-type" evidence="4">
    <location>
        <begin position="4"/>
        <end position="64"/>
    </location>
</feature>
<dbReference type="OrthoDB" id="9809462at2"/>
<proteinExistence type="predicted"/>
<dbReference type="AlphaFoldDB" id="A0A518RFH0"/>
<dbReference type="PRINTS" id="PR00033">
    <property type="entry name" value="HTHASNC"/>
</dbReference>
<dbReference type="Gene3D" id="3.30.70.920">
    <property type="match status" value="1"/>
</dbReference>
<dbReference type="PANTHER" id="PTHR30154">
    <property type="entry name" value="LEUCINE-RESPONSIVE REGULATORY PROTEIN"/>
    <property type="match status" value="1"/>
</dbReference>
<dbReference type="Proteomes" id="UP000318055">
    <property type="component" value="Chromosome"/>
</dbReference>